<dbReference type="PANTHER" id="PTHR47331:SF5">
    <property type="entry name" value="RIBONUCLEASE H"/>
    <property type="match status" value="1"/>
</dbReference>
<evidence type="ECO:0000259" key="6">
    <source>
        <dbReference type="PROSITE" id="PS50016"/>
    </source>
</evidence>
<evidence type="ECO:0000256" key="5">
    <source>
        <dbReference type="SAM" id="MobiDB-lite"/>
    </source>
</evidence>
<dbReference type="InterPro" id="IPR036397">
    <property type="entry name" value="RNaseH_sf"/>
</dbReference>
<dbReference type="InterPro" id="IPR036691">
    <property type="entry name" value="Endo/exonu/phosph_ase_sf"/>
</dbReference>
<keyword evidence="2 4" id="KW-0863">Zinc-finger</keyword>
<dbReference type="OrthoDB" id="5981272at2759"/>
<dbReference type="PROSITE" id="PS50081">
    <property type="entry name" value="ZF_DAG_PE_2"/>
    <property type="match status" value="1"/>
</dbReference>
<keyword evidence="3" id="KW-0862">Zinc</keyword>
<sequence>MSIGSASTFHGSPDTDIDVPPQARRPPKSVTGVQPSDFETSKGTGRIRKMTERGLAFLLKIKLPNRHNAYKKLKEQMQKILALRDSPETEMEQLEGERFYLDHLKDKFNDAHKEYDDLLTSKEEREASYQWFDIRDREFFECRSRLCERKVSVGSGRFGSGLAYLSPTKYICAGPKDMGNVSTQLQFFGSLSSCLHRQNYMRRSKKAYLGRRALYYSNSTATTQLLLLKLSGNVESNPGPQGPQGSFNNSSKTLCSNCAKTMRRNQNGVRCSSCPAVFHIKCTKMSKNELSCYRREGIWYCFSCTMPQFSDSFFDDLSPSAACDSSSTGEVFEIAEEHSGDSVDWFFRNVNGYYKSNLKIGHLNINSLQNKLDEVKNILNKCLFDIFFISETKLDGTTSDSFLQQPGYRTIRRDRKKGAGGLIAFVREDIPWRYIESKQNPADEASRGMKAQEILDSRWITGPPFLWEKETQWPTSNEDHNLQDSDPEVKSVAMATAQEATEKLTEKLTLEERIEYFSDWYRAKRAVAVCRRYVGFLKERVPKKRGNNEELQEVKVEDLESAERATIRAVQLKAFKEEIATLRNMKQENTDKESRVLTRQRKTSMKTGSSLYKLDPFLDVNGILRVGGRLRRATLVDDIKFPIILPRDSHVTHLVAKHYHQCIHHQGKGMTLNEIRSNGFWILGGSSIVTNLISSCVKCQRLRGSVQEQRMSDLPEDRLESTPPFTYCAVDYFGPFIVKNGRTELKRYGVLFTCLASRAKHLEIAYSLETDSFINALRRFTSRRGPIRQLRSDQGTNFVGARKELTQALAEMDQEKLKTTLLEEQCNWFSFKMNVPAASHMGGAWERQIRSVRNVLSSLLQDNGKRLDDESLRTLMCEAEAIVNSRPLTVNQLADPDSTSPLTPNHEVKGCFCSARRVPAIRRLFQEALEASPTPGERVLDSLEKGISSQSPGSAEVDAQSEKFTS</sequence>
<evidence type="ECO:0000256" key="4">
    <source>
        <dbReference type="PROSITE-ProRule" id="PRU00146"/>
    </source>
</evidence>
<keyword evidence="1" id="KW-0479">Metal-binding</keyword>
<evidence type="ECO:0000313" key="9">
    <source>
        <dbReference type="EMBL" id="PFX34442.1"/>
    </source>
</evidence>
<reference evidence="10" key="1">
    <citation type="journal article" date="2017" name="bioRxiv">
        <title>Comparative analysis of the genomes of Stylophora pistillata and Acropora digitifera provides evidence for extensive differences between species of corals.</title>
        <authorList>
            <person name="Voolstra C.R."/>
            <person name="Li Y."/>
            <person name="Liew Y.J."/>
            <person name="Baumgarten S."/>
            <person name="Zoccola D."/>
            <person name="Flot J.-F."/>
            <person name="Tambutte S."/>
            <person name="Allemand D."/>
            <person name="Aranda M."/>
        </authorList>
    </citation>
    <scope>NUCLEOTIDE SEQUENCE [LARGE SCALE GENOMIC DNA]</scope>
</reference>
<feature type="region of interest" description="Disordered" evidence="5">
    <location>
        <begin position="933"/>
        <end position="966"/>
    </location>
</feature>
<dbReference type="InterPro" id="IPR019787">
    <property type="entry name" value="Znf_PHD-finger"/>
</dbReference>
<comment type="caution">
    <text evidence="9">The sequence shown here is derived from an EMBL/GenBank/DDBJ whole genome shotgun (WGS) entry which is preliminary data.</text>
</comment>
<dbReference type="InterPro" id="IPR001965">
    <property type="entry name" value="Znf_PHD"/>
</dbReference>
<evidence type="ECO:0000259" key="7">
    <source>
        <dbReference type="PROSITE" id="PS50081"/>
    </source>
</evidence>
<dbReference type="InterPro" id="IPR002219">
    <property type="entry name" value="PKC_DAG/PE"/>
</dbReference>
<dbReference type="InterPro" id="IPR011011">
    <property type="entry name" value="Znf_FYVE_PHD"/>
</dbReference>
<feature type="domain" description="PHD-type" evidence="6">
    <location>
        <begin position="252"/>
        <end position="307"/>
    </location>
</feature>
<dbReference type="CDD" id="cd15489">
    <property type="entry name" value="PHD_SF"/>
    <property type="match status" value="1"/>
</dbReference>
<dbReference type="GO" id="GO:0015074">
    <property type="term" value="P:DNA integration"/>
    <property type="evidence" value="ECO:0007669"/>
    <property type="project" value="InterPro"/>
</dbReference>
<organism evidence="9 10">
    <name type="scientific">Stylophora pistillata</name>
    <name type="common">Smooth cauliflower coral</name>
    <dbReference type="NCBI Taxonomy" id="50429"/>
    <lineage>
        <taxon>Eukaryota</taxon>
        <taxon>Metazoa</taxon>
        <taxon>Cnidaria</taxon>
        <taxon>Anthozoa</taxon>
        <taxon>Hexacorallia</taxon>
        <taxon>Scleractinia</taxon>
        <taxon>Astrocoeniina</taxon>
        <taxon>Pocilloporidae</taxon>
        <taxon>Stylophora</taxon>
    </lineage>
</organism>
<dbReference type="EMBL" id="LSMT01000004">
    <property type="protein sequence ID" value="PFX34442.1"/>
    <property type="molecule type" value="Genomic_DNA"/>
</dbReference>
<dbReference type="SUPFAM" id="SSF56219">
    <property type="entry name" value="DNase I-like"/>
    <property type="match status" value="1"/>
</dbReference>
<name>A0A2B4T0X4_STYPI</name>
<feature type="compositionally biased region" description="Polar residues" evidence="5">
    <location>
        <begin position="1"/>
        <end position="10"/>
    </location>
</feature>
<dbReference type="Proteomes" id="UP000225706">
    <property type="component" value="Unassembled WGS sequence"/>
</dbReference>
<accession>A0A2B4T0X4</accession>
<dbReference type="GO" id="GO:0003676">
    <property type="term" value="F:nucleic acid binding"/>
    <property type="evidence" value="ECO:0007669"/>
    <property type="project" value="InterPro"/>
</dbReference>
<dbReference type="PROSITE" id="PS50016">
    <property type="entry name" value="ZF_PHD_2"/>
    <property type="match status" value="1"/>
</dbReference>
<evidence type="ECO:0008006" key="11">
    <source>
        <dbReference type="Google" id="ProtNLM"/>
    </source>
</evidence>
<dbReference type="PANTHER" id="PTHR47331">
    <property type="entry name" value="PHD-TYPE DOMAIN-CONTAINING PROTEIN"/>
    <property type="match status" value="1"/>
</dbReference>
<feature type="domain" description="Phorbol-ester/DAG-type" evidence="7">
    <location>
        <begin position="239"/>
        <end position="292"/>
    </location>
</feature>
<dbReference type="InterPro" id="IPR012337">
    <property type="entry name" value="RNaseH-like_sf"/>
</dbReference>
<dbReference type="Gene3D" id="3.30.420.10">
    <property type="entry name" value="Ribonuclease H-like superfamily/Ribonuclease H"/>
    <property type="match status" value="1"/>
</dbReference>
<dbReference type="SUPFAM" id="SSF53098">
    <property type="entry name" value="Ribonuclease H-like"/>
    <property type="match status" value="1"/>
</dbReference>
<protein>
    <recommendedName>
        <fullName evidence="11">Integrase catalytic domain-containing protein</fullName>
    </recommendedName>
</protein>
<dbReference type="AlphaFoldDB" id="A0A2B4T0X4"/>
<feature type="compositionally biased region" description="Polar residues" evidence="5">
    <location>
        <begin position="31"/>
        <end position="43"/>
    </location>
</feature>
<dbReference type="InterPro" id="IPR013083">
    <property type="entry name" value="Znf_RING/FYVE/PHD"/>
</dbReference>
<feature type="domain" description="Integrase catalytic" evidence="8">
    <location>
        <begin position="719"/>
        <end position="912"/>
    </location>
</feature>
<evidence type="ECO:0000256" key="2">
    <source>
        <dbReference type="ARBA" id="ARBA00022771"/>
    </source>
</evidence>
<keyword evidence="10" id="KW-1185">Reference proteome</keyword>
<evidence type="ECO:0000259" key="8">
    <source>
        <dbReference type="PROSITE" id="PS50994"/>
    </source>
</evidence>
<dbReference type="SUPFAM" id="SSF57903">
    <property type="entry name" value="FYVE/PHD zinc finger"/>
    <property type="match status" value="1"/>
</dbReference>
<gene>
    <name evidence="9" type="ORF">AWC38_SpisGene696</name>
</gene>
<proteinExistence type="predicted"/>
<dbReference type="GO" id="GO:0008270">
    <property type="term" value="F:zinc ion binding"/>
    <property type="evidence" value="ECO:0007669"/>
    <property type="project" value="UniProtKB-KW"/>
</dbReference>
<dbReference type="SMART" id="SM00249">
    <property type="entry name" value="PHD"/>
    <property type="match status" value="1"/>
</dbReference>
<evidence type="ECO:0000313" key="10">
    <source>
        <dbReference type="Proteomes" id="UP000225706"/>
    </source>
</evidence>
<dbReference type="Gene3D" id="3.30.40.10">
    <property type="entry name" value="Zinc/RING finger domain, C3HC4 (zinc finger)"/>
    <property type="match status" value="1"/>
</dbReference>
<dbReference type="STRING" id="50429.A0A2B4T0X4"/>
<dbReference type="Gene3D" id="3.60.10.10">
    <property type="entry name" value="Endonuclease/exonuclease/phosphatase"/>
    <property type="match status" value="1"/>
</dbReference>
<evidence type="ECO:0000256" key="3">
    <source>
        <dbReference type="ARBA" id="ARBA00022833"/>
    </source>
</evidence>
<dbReference type="PROSITE" id="PS50994">
    <property type="entry name" value="INTEGRASE"/>
    <property type="match status" value="1"/>
</dbReference>
<dbReference type="InterPro" id="IPR001584">
    <property type="entry name" value="Integrase_cat-core"/>
</dbReference>
<evidence type="ECO:0000256" key="1">
    <source>
        <dbReference type="ARBA" id="ARBA00022723"/>
    </source>
</evidence>
<feature type="region of interest" description="Disordered" evidence="5">
    <location>
        <begin position="1"/>
        <end position="44"/>
    </location>
</feature>